<name>A0A0G3H5H1_9CORY</name>
<evidence type="ECO:0000313" key="2">
    <source>
        <dbReference type="EMBL" id="AKK06392.1"/>
    </source>
</evidence>
<evidence type="ECO:0000313" key="3">
    <source>
        <dbReference type="Proteomes" id="UP000035199"/>
    </source>
</evidence>
<dbReference type="AlphaFoldDB" id="A0A0G3H5H1"/>
<protein>
    <submittedName>
        <fullName evidence="2">Uncharacterized protein</fullName>
    </submittedName>
</protein>
<reference evidence="3" key="2">
    <citation type="submission" date="2015-05" db="EMBL/GenBank/DDBJ databases">
        <title>Complete genome sequence of Corynebacterium mustelae DSM 45274, isolated from various tissues of a male ferret with lethal sepsis.</title>
        <authorList>
            <person name="Ruckert C."/>
            <person name="Albersmeier A."/>
            <person name="Winkler A."/>
            <person name="Tauch A."/>
        </authorList>
    </citation>
    <scope>NUCLEOTIDE SEQUENCE [LARGE SCALE GENOMIC DNA]</scope>
    <source>
        <strain evidence="3">DSM 45274</strain>
    </source>
</reference>
<feature type="transmembrane region" description="Helical" evidence="1">
    <location>
        <begin position="66"/>
        <end position="86"/>
    </location>
</feature>
<dbReference type="EMBL" id="CP011542">
    <property type="protein sequence ID" value="AKK06392.1"/>
    <property type="molecule type" value="Genomic_DNA"/>
</dbReference>
<feature type="transmembrane region" description="Helical" evidence="1">
    <location>
        <begin position="127"/>
        <end position="149"/>
    </location>
</feature>
<evidence type="ECO:0000256" key="1">
    <source>
        <dbReference type="SAM" id="Phobius"/>
    </source>
</evidence>
<dbReference type="Proteomes" id="UP000035199">
    <property type="component" value="Chromosome"/>
</dbReference>
<feature type="transmembrane region" description="Helical" evidence="1">
    <location>
        <begin position="29"/>
        <end position="54"/>
    </location>
</feature>
<accession>A0A0G3H5H1</accession>
<keyword evidence="1" id="KW-1133">Transmembrane helix</keyword>
<proteinExistence type="predicted"/>
<keyword evidence="1" id="KW-0472">Membrane</keyword>
<keyword evidence="3" id="KW-1185">Reference proteome</keyword>
<sequence length="152" mass="17581">MQFNSFAYLCPFFEERRKEKFKNNPAGGWYFIFEFTTSLLLGVIPSVVINIFLFPDFWLERDRIPLAIVLTFAIVSTLLVVGWVRFGGFTLPLRFNTFVPFIRENLGKKSHPEINEDRTEKVRLSPLFMGCGVSFISAFSIIIGLLLIWSRS</sequence>
<dbReference type="PATRIC" id="fig|571915.4.peg.2208"/>
<dbReference type="RefSeq" id="WP_047262430.1">
    <property type="nucleotide sequence ID" value="NZ_CP011542.1"/>
</dbReference>
<dbReference type="KEGG" id="cmv:CMUST_10380"/>
<gene>
    <name evidence="2" type="ORF">CMUST_10380</name>
</gene>
<reference evidence="2 3" key="1">
    <citation type="journal article" date="2015" name="Genome Announc.">
        <title>Complete Genome Sequence of the Type Strain Corynebacterium mustelae DSM 45274, Isolated from Various Tissues of a Male Ferret with Lethal Sepsis.</title>
        <authorList>
            <person name="Ruckert C."/>
            <person name="Eimer J."/>
            <person name="Winkler A."/>
            <person name="Tauch A."/>
        </authorList>
    </citation>
    <scope>NUCLEOTIDE SEQUENCE [LARGE SCALE GENOMIC DNA]</scope>
    <source>
        <strain evidence="2 3">DSM 45274</strain>
    </source>
</reference>
<keyword evidence="1" id="KW-0812">Transmembrane</keyword>
<organism evidence="2 3">
    <name type="scientific">Corynebacterium mustelae</name>
    <dbReference type="NCBI Taxonomy" id="571915"/>
    <lineage>
        <taxon>Bacteria</taxon>
        <taxon>Bacillati</taxon>
        <taxon>Actinomycetota</taxon>
        <taxon>Actinomycetes</taxon>
        <taxon>Mycobacteriales</taxon>
        <taxon>Corynebacteriaceae</taxon>
        <taxon>Corynebacterium</taxon>
    </lineage>
</organism>